<feature type="active site" evidence="5">
    <location>
        <position position="37"/>
    </location>
</feature>
<organism evidence="7 8">
    <name type="scientific">Piscirickettsia salmonis</name>
    <dbReference type="NCBI Taxonomy" id="1238"/>
    <lineage>
        <taxon>Bacteria</taxon>
        <taxon>Pseudomonadati</taxon>
        <taxon>Pseudomonadota</taxon>
        <taxon>Gammaproteobacteria</taxon>
        <taxon>Thiotrichales</taxon>
        <taxon>Piscirickettsiaceae</taxon>
        <taxon>Piscirickettsia</taxon>
    </lineage>
</organism>
<feature type="active site" evidence="5">
    <location>
        <position position="19"/>
    </location>
</feature>
<dbReference type="RefSeq" id="WP_017378448.1">
    <property type="nucleotide sequence ID" value="NZ_CP012508.1"/>
</dbReference>
<dbReference type="InterPro" id="IPR020456">
    <property type="entry name" value="Acylphosphatase"/>
</dbReference>
<comment type="catalytic activity">
    <reaction evidence="4 5">
        <text>an acyl phosphate + H2O = a carboxylate + phosphate + H(+)</text>
        <dbReference type="Rhea" id="RHEA:14965"/>
        <dbReference type="ChEBI" id="CHEBI:15377"/>
        <dbReference type="ChEBI" id="CHEBI:15378"/>
        <dbReference type="ChEBI" id="CHEBI:29067"/>
        <dbReference type="ChEBI" id="CHEBI:43474"/>
        <dbReference type="ChEBI" id="CHEBI:59918"/>
        <dbReference type="EC" id="3.6.1.7"/>
    </reaction>
</comment>
<sequence>MYLCKRYVVYGHVQDVGFRMFTLKAAKQLYLVGRVQNQATGSVEIIACGPEHSLKEFETKIIAGPENANVDRLIQEEYPDPKLDDFIIKK</sequence>
<evidence type="ECO:0000256" key="5">
    <source>
        <dbReference type="PROSITE-ProRule" id="PRU00520"/>
    </source>
</evidence>
<dbReference type="InterPro" id="IPR036046">
    <property type="entry name" value="Acylphosphatase-like_dom_sf"/>
</dbReference>
<dbReference type="EMBL" id="CP012508">
    <property type="protein sequence ID" value="ALB24316.1"/>
    <property type="molecule type" value="Genomic_DNA"/>
</dbReference>
<evidence type="ECO:0000313" key="8">
    <source>
        <dbReference type="Proteomes" id="UP000029558"/>
    </source>
</evidence>
<evidence type="ECO:0000256" key="6">
    <source>
        <dbReference type="RuleBase" id="RU004168"/>
    </source>
</evidence>
<comment type="similarity">
    <text evidence="1 6">Belongs to the acylphosphatase family.</text>
</comment>
<dbReference type="Pfam" id="PF00708">
    <property type="entry name" value="Acylphosphatase"/>
    <property type="match status" value="1"/>
</dbReference>
<keyword evidence="5 7" id="KW-0378">Hydrolase</keyword>
<accession>A0A1L6TFN3</accession>
<evidence type="ECO:0000256" key="3">
    <source>
        <dbReference type="ARBA" id="ARBA00015991"/>
    </source>
</evidence>
<gene>
    <name evidence="7" type="ORF">KU39_3143</name>
</gene>
<dbReference type="PANTHER" id="PTHR47268">
    <property type="entry name" value="ACYLPHOSPHATASE"/>
    <property type="match status" value="1"/>
</dbReference>
<dbReference type="AlphaFoldDB" id="A0A1L6TFN3"/>
<proteinExistence type="inferred from homology"/>
<reference evidence="7 8" key="1">
    <citation type="journal article" date="2014" name="Genome Announc.">
        <title>Comparative Genome Analysis of Two Isolates of the Fish Pathogen Piscirickettsia salmonis from Different Hosts Reveals Major Differences in Virulence-Associated Secretion Systems.</title>
        <authorList>
            <person name="Bohle H."/>
            <person name="Henriquez P."/>
            <person name="Grothusen H."/>
            <person name="Navas E."/>
            <person name="Sandoval A."/>
            <person name="Bustamante F."/>
            <person name="Bustos P."/>
            <person name="Mancilla M."/>
        </authorList>
    </citation>
    <scope>NUCLEOTIDE SEQUENCE [LARGE SCALE GENOMIC DNA]</scope>
    <source>
        <strain evidence="8">B1-32597</strain>
    </source>
</reference>
<name>A0A1L6TFN3_PISSA</name>
<dbReference type="PROSITE" id="PS51160">
    <property type="entry name" value="ACYLPHOSPHATASE_3"/>
    <property type="match status" value="1"/>
</dbReference>
<evidence type="ECO:0000256" key="2">
    <source>
        <dbReference type="ARBA" id="ARBA00012150"/>
    </source>
</evidence>
<dbReference type="SUPFAM" id="SSF54975">
    <property type="entry name" value="Acylphosphatase/BLUF domain-like"/>
    <property type="match status" value="1"/>
</dbReference>
<dbReference type="InterPro" id="IPR001792">
    <property type="entry name" value="Acylphosphatase-like_dom"/>
</dbReference>
<dbReference type="PANTHER" id="PTHR47268:SF4">
    <property type="entry name" value="ACYLPHOSPHATASE"/>
    <property type="match status" value="1"/>
</dbReference>
<dbReference type="GO" id="GO:0003998">
    <property type="term" value="F:acylphosphatase activity"/>
    <property type="evidence" value="ECO:0007669"/>
    <property type="project" value="UniProtKB-EC"/>
</dbReference>
<dbReference type="Gene3D" id="3.30.70.100">
    <property type="match status" value="1"/>
</dbReference>
<evidence type="ECO:0000256" key="1">
    <source>
        <dbReference type="ARBA" id="ARBA00005614"/>
    </source>
</evidence>
<protein>
    <recommendedName>
        <fullName evidence="3 5">acylphosphatase</fullName>
        <ecNumber evidence="2 5">3.6.1.7</ecNumber>
    </recommendedName>
</protein>
<dbReference type="EC" id="3.6.1.7" evidence="2 5"/>
<evidence type="ECO:0000256" key="4">
    <source>
        <dbReference type="ARBA" id="ARBA00047645"/>
    </source>
</evidence>
<dbReference type="Proteomes" id="UP000029558">
    <property type="component" value="Chromosome"/>
</dbReference>
<evidence type="ECO:0000313" key="7">
    <source>
        <dbReference type="EMBL" id="ALB24316.1"/>
    </source>
</evidence>